<organism evidence="1 2">
    <name type="scientific">Actinomadura graeca</name>
    <dbReference type="NCBI Taxonomy" id="2750812"/>
    <lineage>
        <taxon>Bacteria</taxon>
        <taxon>Bacillati</taxon>
        <taxon>Actinomycetota</taxon>
        <taxon>Actinomycetes</taxon>
        <taxon>Streptosporangiales</taxon>
        <taxon>Thermomonosporaceae</taxon>
        <taxon>Actinomadura</taxon>
    </lineage>
</organism>
<proteinExistence type="predicted"/>
<reference evidence="1" key="1">
    <citation type="submission" date="2020-07" db="EMBL/GenBank/DDBJ databases">
        <authorList>
            <person name="Tarantini F.S."/>
            <person name="Hong K.W."/>
            <person name="Chan K.G."/>
        </authorList>
    </citation>
    <scope>NUCLEOTIDE SEQUENCE</scope>
    <source>
        <strain evidence="1">32-07</strain>
    </source>
</reference>
<dbReference type="Proteomes" id="UP001049518">
    <property type="component" value="Chromosome"/>
</dbReference>
<accession>A0ABX8R437</accession>
<evidence type="ECO:0000313" key="2">
    <source>
        <dbReference type="Proteomes" id="UP001049518"/>
    </source>
</evidence>
<evidence type="ECO:0000313" key="1">
    <source>
        <dbReference type="EMBL" id="QXJ25219.1"/>
    </source>
</evidence>
<sequence length="81" mass="8913">MSGTPIPGAPGTPGTVPLGSRVRYWHGNATGRYWAMLPWPWSEHGYRLVEAKTVDDLAGQVRHLLEGMTVRDDGMPRARGN</sequence>
<gene>
    <name evidence="1" type="ORF">AGRA3207_006687</name>
</gene>
<protein>
    <submittedName>
        <fullName evidence="1">Uncharacterized protein</fullName>
    </submittedName>
</protein>
<keyword evidence="2" id="KW-1185">Reference proteome</keyword>
<name>A0ABX8R437_9ACTN</name>
<dbReference type="RefSeq" id="WP_231331138.1">
    <property type="nucleotide sequence ID" value="NZ_CP059572.1"/>
</dbReference>
<dbReference type="EMBL" id="CP059572">
    <property type="protein sequence ID" value="QXJ25219.1"/>
    <property type="molecule type" value="Genomic_DNA"/>
</dbReference>